<dbReference type="RefSeq" id="WP_314797555.1">
    <property type="nucleotide sequence ID" value="NZ_CP130319.1"/>
</dbReference>
<evidence type="ECO:0000256" key="1">
    <source>
        <dbReference type="ARBA" id="ARBA00004141"/>
    </source>
</evidence>
<organism evidence="7 8">
    <name type="scientific">Paenibacillus roseopurpureus</name>
    <dbReference type="NCBI Taxonomy" id="2918901"/>
    <lineage>
        <taxon>Bacteria</taxon>
        <taxon>Bacillati</taxon>
        <taxon>Bacillota</taxon>
        <taxon>Bacilli</taxon>
        <taxon>Bacillales</taxon>
        <taxon>Paenibacillaceae</taxon>
        <taxon>Paenibacillus</taxon>
    </lineage>
</organism>
<evidence type="ECO:0000256" key="4">
    <source>
        <dbReference type="ARBA" id="ARBA00023136"/>
    </source>
</evidence>
<dbReference type="KEGG" id="proo:MJB10_19940"/>
<dbReference type="EMBL" id="CP130319">
    <property type="protein sequence ID" value="WNR43363.1"/>
    <property type="molecule type" value="Genomic_DNA"/>
</dbReference>
<keyword evidence="2 5" id="KW-0812">Transmembrane</keyword>
<feature type="transmembrane region" description="Helical" evidence="5">
    <location>
        <begin position="12"/>
        <end position="34"/>
    </location>
</feature>
<evidence type="ECO:0000256" key="2">
    <source>
        <dbReference type="ARBA" id="ARBA00022692"/>
    </source>
</evidence>
<name>A0AA96LPC3_9BACL</name>
<feature type="transmembrane region" description="Helical" evidence="5">
    <location>
        <begin position="54"/>
        <end position="72"/>
    </location>
</feature>
<dbReference type="Proteomes" id="UP001304650">
    <property type="component" value="Chromosome"/>
</dbReference>
<dbReference type="AlphaFoldDB" id="A0AA96LPC3"/>
<keyword evidence="4 5" id="KW-0472">Membrane</keyword>
<evidence type="ECO:0000256" key="3">
    <source>
        <dbReference type="ARBA" id="ARBA00022989"/>
    </source>
</evidence>
<feature type="transmembrane region" description="Helical" evidence="5">
    <location>
        <begin position="92"/>
        <end position="111"/>
    </location>
</feature>
<evidence type="ECO:0000256" key="5">
    <source>
        <dbReference type="SAM" id="Phobius"/>
    </source>
</evidence>
<feature type="domain" description="Ferric oxidoreductase" evidence="6">
    <location>
        <begin position="18"/>
        <end position="139"/>
    </location>
</feature>
<reference evidence="7" key="1">
    <citation type="submission" date="2022-02" db="EMBL/GenBank/DDBJ databases">
        <title>Paenibacillus sp. MBLB1832 Whole Genome Shotgun Sequencing.</title>
        <authorList>
            <person name="Hwang C.Y."/>
            <person name="Cho E.-S."/>
            <person name="Seo M.-J."/>
        </authorList>
    </citation>
    <scope>NUCLEOTIDE SEQUENCE</scope>
    <source>
        <strain evidence="7">MBLB1832</strain>
    </source>
</reference>
<protein>
    <submittedName>
        <fullName evidence="7">Ferric reductase-like transmembrane domain-containing protein</fullName>
    </submittedName>
</protein>
<comment type="subcellular location">
    <subcellularLocation>
        <location evidence="1">Membrane</location>
        <topology evidence="1">Multi-pass membrane protein</topology>
    </subcellularLocation>
</comment>
<gene>
    <name evidence="7" type="ORF">MJB10_19940</name>
</gene>
<keyword evidence="8" id="KW-1185">Reference proteome</keyword>
<evidence type="ECO:0000259" key="6">
    <source>
        <dbReference type="Pfam" id="PF01794"/>
    </source>
</evidence>
<feature type="transmembrane region" description="Helical" evidence="5">
    <location>
        <begin position="156"/>
        <end position="175"/>
    </location>
</feature>
<keyword evidence="3 5" id="KW-1133">Transmembrane helix</keyword>
<sequence>MIDFFVSLPTWMLIRVFGMSAYIVLFLGMALGILYSYPQWKGARKAQMLRWHKFANITGTGLALLHTVLLIIDTFMPFDWAELVLPFSAKHNPILNGIGTLALYGLLLVLFTTDIRNMLKRKVWLAFHFLSYPIYILCVCHGFLLGSDSKLGWVSFMYGATVLILIVLTAARFLMVPRKRQLKSVHVSKQL</sequence>
<dbReference type="InterPro" id="IPR013130">
    <property type="entry name" value="Fe3_Rdtase_TM_dom"/>
</dbReference>
<evidence type="ECO:0000313" key="7">
    <source>
        <dbReference type="EMBL" id="WNR43363.1"/>
    </source>
</evidence>
<accession>A0AA96LPC3</accession>
<dbReference type="GO" id="GO:0016020">
    <property type="term" value="C:membrane"/>
    <property type="evidence" value="ECO:0007669"/>
    <property type="project" value="UniProtKB-SubCell"/>
</dbReference>
<evidence type="ECO:0000313" key="8">
    <source>
        <dbReference type="Proteomes" id="UP001304650"/>
    </source>
</evidence>
<proteinExistence type="predicted"/>
<dbReference type="Pfam" id="PF01794">
    <property type="entry name" value="Ferric_reduct"/>
    <property type="match status" value="1"/>
</dbReference>
<feature type="transmembrane region" description="Helical" evidence="5">
    <location>
        <begin position="123"/>
        <end position="144"/>
    </location>
</feature>